<evidence type="ECO:0000256" key="1">
    <source>
        <dbReference type="SAM" id="SignalP"/>
    </source>
</evidence>
<keyword evidence="3" id="KW-1185">Reference proteome</keyword>
<dbReference type="AlphaFoldDB" id="A0A0G4K399"/>
<accession>A0A0G4K399</accession>
<dbReference type="RefSeq" id="WP_048593245.1">
    <property type="nucleotide sequence ID" value="NZ_CVLB01000001.1"/>
</dbReference>
<reference evidence="3" key="1">
    <citation type="submission" date="2015-04" db="EMBL/GenBank/DDBJ databases">
        <authorList>
            <person name="Mushtaq Mamoona"/>
        </authorList>
    </citation>
    <scope>NUCLEOTIDE SEQUENCE [LARGE SCALE GENOMIC DNA]</scope>
    <source>
        <strain evidence="3">AN4859/03</strain>
    </source>
</reference>
<name>A0A0G4K399_9SPIR</name>
<protein>
    <recommendedName>
        <fullName evidence="4">Lipoprotein</fullName>
    </recommendedName>
</protein>
<keyword evidence="1" id="KW-0732">Signal</keyword>
<dbReference type="Proteomes" id="UP000043763">
    <property type="component" value="Unassembled WGS sequence"/>
</dbReference>
<feature type="signal peptide" evidence="1">
    <location>
        <begin position="1"/>
        <end position="21"/>
    </location>
</feature>
<gene>
    <name evidence="2" type="ORF">BRSU_0034</name>
</gene>
<evidence type="ECO:0008006" key="4">
    <source>
        <dbReference type="Google" id="ProtNLM"/>
    </source>
</evidence>
<proteinExistence type="predicted"/>
<feature type="chain" id="PRO_5005194323" description="Lipoprotein" evidence="1">
    <location>
        <begin position="22"/>
        <end position="138"/>
    </location>
</feature>
<organism evidence="2 3">
    <name type="scientific">Brachyspira suanatina</name>
    <dbReference type="NCBI Taxonomy" id="381802"/>
    <lineage>
        <taxon>Bacteria</taxon>
        <taxon>Pseudomonadati</taxon>
        <taxon>Spirochaetota</taxon>
        <taxon>Spirochaetia</taxon>
        <taxon>Brachyspirales</taxon>
        <taxon>Brachyspiraceae</taxon>
        <taxon>Brachyspira</taxon>
    </lineage>
</organism>
<dbReference type="OrthoDB" id="307879at2"/>
<dbReference type="EMBL" id="CVLB01000001">
    <property type="protein sequence ID" value="CRF31350.1"/>
    <property type="molecule type" value="Genomic_DNA"/>
</dbReference>
<dbReference type="PROSITE" id="PS51257">
    <property type="entry name" value="PROKAR_LIPOPROTEIN"/>
    <property type="match status" value="1"/>
</dbReference>
<evidence type="ECO:0000313" key="3">
    <source>
        <dbReference type="Proteomes" id="UP000043763"/>
    </source>
</evidence>
<sequence>MKTFLKTISLTLMIIIFVSCSNDITKIGGGIDSKYEGKYSGAINRKDKNSIIEDGRATFTINNDGSVKGSVTYFGGSNPEDVELSKEMIIKKSDNSYSAEINFTGLKKYTFTFNNNMLDLNIVNEDSSVTSGQLIQSK</sequence>
<evidence type="ECO:0000313" key="2">
    <source>
        <dbReference type="EMBL" id="CRF31350.1"/>
    </source>
</evidence>